<sequence length="383" mass="40218">MEVNLVMATPPLDDEEETTTKRPRRNKKAKGKSKGKGKTTTGPSGDDEDDADEEDTTNKPRRNKKAKGKGKGKTTTGPSGDDANEEDTTNKPKKNKNTKGKGKGKGKDINKSTPSIEESGEGSEEDDDVEEVEFVILNPDGTLVNTTRRRPCRERPRCACRRFGLCGTTTTAPTSFTTSDGNLCTCVPTTATIPMTSGSTGSSFSTSSPSTISPITTGPTTTSGGTTPTCGSDIVNCAPRSVRSWGLDRLDDTDDNILTSHGLGQGIDAYIVDTGVNIQHTEFCGRVEPGRNFVDGTSFSANDDNGHGTHVAGTVGGKTVGVARDVTIIPVKVLSAGGSGSTSGIVNGLNWIVEQYRSRGRKAVINMSLGCTCNSVTMNNALG</sequence>
<reference evidence="7" key="1">
    <citation type="submission" date="2022-03" db="EMBL/GenBank/DDBJ databases">
        <authorList>
            <person name="Martin C."/>
        </authorList>
    </citation>
    <scope>NUCLEOTIDE SEQUENCE</scope>
</reference>
<organism evidence="7 8">
    <name type="scientific">Owenia fusiformis</name>
    <name type="common">Polychaete worm</name>
    <dbReference type="NCBI Taxonomy" id="6347"/>
    <lineage>
        <taxon>Eukaryota</taxon>
        <taxon>Metazoa</taxon>
        <taxon>Spiralia</taxon>
        <taxon>Lophotrochozoa</taxon>
        <taxon>Annelida</taxon>
        <taxon>Polychaeta</taxon>
        <taxon>Sedentaria</taxon>
        <taxon>Canalipalpata</taxon>
        <taxon>Sabellida</taxon>
        <taxon>Oweniida</taxon>
        <taxon>Oweniidae</taxon>
        <taxon>Owenia</taxon>
    </lineage>
</organism>
<feature type="compositionally biased region" description="Basic residues" evidence="6">
    <location>
        <begin position="21"/>
        <end position="37"/>
    </location>
</feature>
<dbReference type="EMBL" id="CAIIXF020000010">
    <property type="protein sequence ID" value="CAH1795972.1"/>
    <property type="molecule type" value="Genomic_DNA"/>
</dbReference>
<dbReference type="OrthoDB" id="206201at2759"/>
<feature type="region of interest" description="Disordered" evidence="6">
    <location>
        <begin position="1"/>
        <end position="129"/>
    </location>
</feature>
<feature type="compositionally biased region" description="Acidic residues" evidence="6">
    <location>
        <begin position="45"/>
        <end position="55"/>
    </location>
</feature>
<comment type="caution">
    <text evidence="5">Lacks conserved residue(s) required for the propagation of feature annotation.</text>
</comment>
<dbReference type="Gene3D" id="3.40.50.200">
    <property type="entry name" value="Peptidase S8/S53 domain"/>
    <property type="match status" value="1"/>
</dbReference>
<accession>A0A8J1TUA6</accession>
<dbReference type="PANTHER" id="PTHR43806">
    <property type="entry name" value="PEPTIDASE S8"/>
    <property type="match status" value="1"/>
</dbReference>
<feature type="compositionally biased region" description="Acidic residues" evidence="6">
    <location>
        <begin position="118"/>
        <end position="129"/>
    </location>
</feature>
<proteinExistence type="inferred from homology"/>
<evidence type="ECO:0000256" key="2">
    <source>
        <dbReference type="ARBA" id="ARBA00022670"/>
    </source>
</evidence>
<dbReference type="SUPFAM" id="SSF52743">
    <property type="entry name" value="Subtilisin-like"/>
    <property type="match status" value="1"/>
</dbReference>
<dbReference type="Pfam" id="PF00082">
    <property type="entry name" value="Peptidase_S8"/>
    <property type="match status" value="1"/>
</dbReference>
<comment type="similarity">
    <text evidence="1 5">Belongs to the peptidase S8 family.</text>
</comment>
<dbReference type="GO" id="GO:0005615">
    <property type="term" value="C:extracellular space"/>
    <property type="evidence" value="ECO:0007669"/>
    <property type="project" value="TreeGrafter"/>
</dbReference>
<dbReference type="InterPro" id="IPR023827">
    <property type="entry name" value="Peptidase_S8_Asp-AS"/>
</dbReference>
<dbReference type="PROSITE" id="PS00137">
    <property type="entry name" value="SUBTILASE_HIS"/>
    <property type="match status" value="1"/>
</dbReference>
<evidence type="ECO:0000256" key="3">
    <source>
        <dbReference type="ARBA" id="ARBA00022801"/>
    </source>
</evidence>
<keyword evidence="4" id="KW-0720">Serine protease</keyword>
<dbReference type="Proteomes" id="UP000749559">
    <property type="component" value="Unassembled WGS sequence"/>
</dbReference>
<dbReference type="PRINTS" id="PR00723">
    <property type="entry name" value="SUBTILISIN"/>
</dbReference>
<dbReference type="PROSITE" id="PS51892">
    <property type="entry name" value="SUBTILASE"/>
    <property type="match status" value="1"/>
</dbReference>
<dbReference type="PANTHER" id="PTHR43806:SF11">
    <property type="entry name" value="CEREVISIN-RELATED"/>
    <property type="match status" value="1"/>
</dbReference>
<feature type="region of interest" description="Disordered" evidence="6">
    <location>
        <begin position="197"/>
        <end position="228"/>
    </location>
</feature>
<keyword evidence="8" id="KW-1185">Reference proteome</keyword>
<dbReference type="GO" id="GO:0006508">
    <property type="term" value="P:proteolysis"/>
    <property type="evidence" value="ECO:0007669"/>
    <property type="project" value="UniProtKB-KW"/>
</dbReference>
<evidence type="ECO:0000256" key="1">
    <source>
        <dbReference type="ARBA" id="ARBA00011073"/>
    </source>
</evidence>
<dbReference type="AlphaFoldDB" id="A0A8J1TUA6"/>
<dbReference type="InterPro" id="IPR015500">
    <property type="entry name" value="Peptidase_S8_subtilisin-rel"/>
</dbReference>
<feature type="compositionally biased region" description="Basic residues" evidence="6">
    <location>
        <begin position="59"/>
        <end position="72"/>
    </location>
</feature>
<protein>
    <submittedName>
        <fullName evidence="7">Uncharacterized protein</fullName>
    </submittedName>
</protein>
<dbReference type="InterPro" id="IPR000209">
    <property type="entry name" value="Peptidase_S8/S53_dom"/>
</dbReference>
<comment type="caution">
    <text evidence="7">The sequence shown here is derived from an EMBL/GenBank/DDBJ whole genome shotgun (WGS) entry which is preliminary data.</text>
</comment>
<gene>
    <name evidence="7" type="ORF">OFUS_LOCUS20435</name>
</gene>
<evidence type="ECO:0000256" key="5">
    <source>
        <dbReference type="PROSITE-ProRule" id="PRU01240"/>
    </source>
</evidence>
<feature type="non-terminal residue" evidence="7">
    <location>
        <position position="1"/>
    </location>
</feature>
<dbReference type="InterPro" id="IPR022398">
    <property type="entry name" value="Peptidase_S8_His-AS"/>
</dbReference>
<name>A0A8J1TUA6_OWEFU</name>
<evidence type="ECO:0000313" key="7">
    <source>
        <dbReference type="EMBL" id="CAH1795972.1"/>
    </source>
</evidence>
<evidence type="ECO:0000256" key="4">
    <source>
        <dbReference type="ARBA" id="ARBA00022825"/>
    </source>
</evidence>
<dbReference type="GO" id="GO:0004252">
    <property type="term" value="F:serine-type endopeptidase activity"/>
    <property type="evidence" value="ECO:0007669"/>
    <property type="project" value="InterPro"/>
</dbReference>
<evidence type="ECO:0000256" key="6">
    <source>
        <dbReference type="SAM" id="MobiDB-lite"/>
    </source>
</evidence>
<feature type="compositionally biased region" description="Basic residues" evidence="6">
    <location>
        <begin position="91"/>
        <end position="104"/>
    </location>
</feature>
<dbReference type="InterPro" id="IPR050131">
    <property type="entry name" value="Peptidase_S8_subtilisin-like"/>
</dbReference>
<dbReference type="InterPro" id="IPR036852">
    <property type="entry name" value="Peptidase_S8/S53_dom_sf"/>
</dbReference>
<evidence type="ECO:0000313" key="8">
    <source>
        <dbReference type="Proteomes" id="UP000749559"/>
    </source>
</evidence>
<keyword evidence="3" id="KW-0378">Hydrolase</keyword>
<keyword evidence="2" id="KW-0645">Protease</keyword>
<dbReference type="PROSITE" id="PS00136">
    <property type="entry name" value="SUBTILASE_ASP"/>
    <property type="match status" value="1"/>
</dbReference>